<dbReference type="SMART" id="SM00245">
    <property type="entry name" value="TSPc"/>
    <property type="match status" value="1"/>
</dbReference>
<dbReference type="GO" id="GO:0006508">
    <property type="term" value="P:proteolysis"/>
    <property type="evidence" value="ECO:0007669"/>
    <property type="project" value="UniProtKB-KW"/>
</dbReference>
<keyword evidence="6" id="KW-0472">Membrane</keyword>
<dbReference type="EMBL" id="MGFX01000006">
    <property type="protein sequence ID" value="OGM15323.1"/>
    <property type="molecule type" value="Genomic_DNA"/>
</dbReference>
<accession>A0A1F7XK00</accession>
<dbReference type="Proteomes" id="UP000177382">
    <property type="component" value="Unassembled WGS sequence"/>
</dbReference>
<dbReference type="InterPro" id="IPR029045">
    <property type="entry name" value="ClpP/crotonase-like_dom_sf"/>
</dbReference>
<sequence>MEPTNSLPKINFAVARKVIFSLIVLSATFSAGYLVGFRGYQGSLTQFPKVTINRELPQDKKDLDFSLFWRVWDTVNSSYFDKEKIIPAQMVYGAIEGMVQALGDPYTVFLSPDKNKVVQEDLLGSFDGIGIQIGFKGSQLAVIAPLPESPAEKAGIEAGDFIVGIKDPEKGIERGTIGISITDAVSAIRGPAGSVVTLTLLRDGVEEPIVVDVTRESIDVPSVSLAFVGDKESIAHVRLLKFGGETEGEWESAVTQILTKPDVKGIVLDLRNNPGGYLQGAVDIASEFMKNGHVVVIEERGDEKSEYVVEKLGRFLNTPLVILVNGGSASASEILAGALRDDKKIQLVGETTFGKGTIQEPQQVDGGAGLHITIARWLTPSGVWVDGKGLTPDFELENNADTPEDEQLQKALELLQ</sequence>
<dbReference type="SUPFAM" id="SSF50156">
    <property type="entry name" value="PDZ domain-like"/>
    <property type="match status" value="1"/>
</dbReference>
<dbReference type="GO" id="GO:0008236">
    <property type="term" value="F:serine-type peptidase activity"/>
    <property type="evidence" value="ECO:0007669"/>
    <property type="project" value="UniProtKB-KW"/>
</dbReference>
<dbReference type="Gene3D" id="2.30.42.10">
    <property type="match status" value="1"/>
</dbReference>
<dbReference type="SUPFAM" id="SSF52096">
    <property type="entry name" value="ClpP/crotonase"/>
    <property type="match status" value="1"/>
</dbReference>
<dbReference type="SMART" id="SM00228">
    <property type="entry name" value="PDZ"/>
    <property type="match status" value="1"/>
</dbReference>
<dbReference type="GO" id="GO:0004175">
    <property type="term" value="F:endopeptidase activity"/>
    <property type="evidence" value="ECO:0007669"/>
    <property type="project" value="TreeGrafter"/>
</dbReference>
<dbReference type="InterPro" id="IPR004447">
    <property type="entry name" value="Peptidase_S41A"/>
</dbReference>
<dbReference type="CDD" id="cd07560">
    <property type="entry name" value="Peptidase_S41_CPP"/>
    <property type="match status" value="1"/>
</dbReference>
<comment type="similarity">
    <text evidence="1 5">Belongs to the peptidase S41A family.</text>
</comment>
<evidence type="ECO:0000256" key="2">
    <source>
        <dbReference type="ARBA" id="ARBA00022670"/>
    </source>
</evidence>
<evidence type="ECO:0000256" key="5">
    <source>
        <dbReference type="RuleBase" id="RU004404"/>
    </source>
</evidence>
<keyword evidence="6" id="KW-1133">Transmembrane helix</keyword>
<feature type="transmembrane region" description="Helical" evidence="6">
    <location>
        <begin position="18"/>
        <end position="40"/>
    </location>
</feature>
<feature type="domain" description="PDZ" evidence="7">
    <location>
        <begin position="107"/>
        <end position="203"/>
    </location>
</feature>
<evidence type="ECO:0000313" key="8">
    <source>
        <dbReference type="EMBL" id="OGM15323.1"/>
    </source>
</evidence>
<organism evidence="8 9">
    <name type="scientific">Candidatus Woesebacteria bacterium RBG_16_42_24</name>
    <dbReference type="NCBI Taxonomy" id="1802485"/>
    <lineage>
        <taxon>Bacteria</taxon>
        <taxon>Candidatus Woeseibacteriota</taxon>
    </lineage>
</organism>
<dbReference type="GO" id="GO:0007165">
    <property type="term" value="P:signal transduction"/>
    <property type="evidence" value="ECO:0007669"/>
    <property type="project" value="TreeGrafter"/>
</dbReference>
<gene>
    <name evidence="8" type="ORF">A2V97_01690</name>
</gene>
<dbReference type="CDD" id="cd06782">
    <property type="entry name" value="cpPDZ_CPP-like"/>
    <property type="match status" value="1"/>
</dbReference>
<dbReference type="Pfam" id="PF03572">
    <property type="entry name" value="Peptidase_S41"/>
    <property type="match status" value="1"/>
</dbReference>
<keyword evidence="2 5" id="KW-0645">Protease</keyword>
<evidence type="ECO:0000256" key="1">
    <source>
        <dbReference type="ARBA" id="ARBA00009179"/>
    </source>
</evidence>
<keyword evidence="6" id="KW-0812">Transmembrane</keyword>
<dbReference type="PANTHER" id="PTHR32060:SF30">
    <property type="entry name" value="CARBOXY-TERMINAL PROCESSING PROTEASE CTPA"/>
    <property type="match status" value="1"/>
</dbReference>
<keyword evidence="4 5" id="KW-0720">Serine protease</keyword>
<dbReference type="InterPro" id="IPR005151">
    <property type="entry name" value="Tail-specific_protease"/>
</dbReference>
<dbReference type="InterPro" id="IPR036034">
    <property type="entry name" value="PDZ_sf"/>
</dbReference>
<dbReference type="InterPro" id="IPR001478">
    <property type="entry name" value="PDZ"/>
</dbReference>
<dbReference type="InterPro" id="IPR055210">
    <property type="entry name" value="CtpA/B_N"/>
</dbReference>
<dbReference type="Pfam" id="PF17820">
    <property type="entry name" value="PDZ_6"/>
    <property type="match status" value="1"/>
</dbReference>
<protein>
    <recommendedName>
        <fullName evidence="7">PDZ domain-containing protein</fullName>
    </recommendedName>
</protein>
<keyword evidence="3 5" id="KW-0378">Hydrolase</keyword>
<dbReference type="Gene3D" id="3.90.226.10">
    <property type="entry name" value="2-enoyl-CoA Hydratase, Chain A, domain 1"/>
    <property type="match status" value="1"/>
</dbReference>
<proteinExistence type="inferred from homology"/>
<evidence type="ECO:0000256" key="6">
    <source>
        <dbReference type="SAM" id="Phobius"/>
    </source>
</evidence>
<dbReference type="AlphaFoldDB" id="A0A1F7XK00"/>
<dbReference type="NCBIfam" id="TIGR00225">
    <property type="entry name" value="prc"/>
    <property type="match status" value="1"/>
</dbReference>
<dbReference type="PROSITE" id="PS50106">
    <property type="entry name" value="PDZ"/>
    <property type="match status" value="1"/>
</dbReference>
<dbReference type="STRING" id="1802485.A2V97_01690"/>
<dbReference type="Gene3D" id="3.30.750.44">
    <property type="match status" value="1"/>
</dbReference>
<comment type="caution">
    <text evidence="8">The sequence shown here is derived from an EMBL/GenBank/DDBJ whole genome shotgun (WGS) entry which is preliminary data.</text>
</comment>
<evidence type="ECO:0000313" key="9">
    <source>
        <dbReference type="Proteomes" id="UP000177382"/>
    </source>
</evidence>
<evidence type="ECO:0000256" key="4">
    <source>
        <dbReference type="ARBA" id="ARBA00022825"/>
    </source>
</evidence>
<dbReference type="GO" id="GO:0030288">
    <property type="term" value="C:outer membrane-bounded periplasmic space"/>
    <property type="evidence" value="ECO:0007669"/>
    <property type="project" value="TreeGrafter"/>
</dbReference>
<dbReference type="Pfam" id="PF22694">
    <property type="entry name" value="CtpB_N-like"/>
    <property type="match status" value="1"/>
</dbReference>
<evidence type="ECO:0000256" key="3">
    <source>
        <dbReference type="ARBA" id="ARBA00022801"/>
    </source>
</evidence>
<dbReference type="PANTHER" id="PTHR32060">
    <property type="entry name" value="TAIL-SPECIFIC PROTEASE"/>
    <property type="match status" value="1"/>
</dbReference>
<reference evidence="8 9" key="1">
    <citation type="journal article" date="2016" name="Nat. Commun.">
        <title>Thousands of microbial genomes shed light on interconnected biogeochemical processes in an aquifer system.</title>
        <authorList>
            <person name="Anantharaman K."/>
            <person name="Brown C.T."/>
            <person name="Hug L.A."/>
            <person name="Sharon I."/>
            <person name="Castelle C.J."/>
            <person name="Probst A.J."/>
            <person name="Thomas B.C."/>
            <person name="Singh A."/>
            <person name="Wilkins M.J."/>
            <person name="Karaoz U."/>
            <person name="Brodie E.L."/>
            <person name="Williams K.H."/>
            <person name="Hubbard S.S."/>
            <person name="Banfield J.F."/>
        </authorList>
    </citation>
    <scope>NUCLEOTIDE SEQUENCE [LARGE SCALE GENOMIC DNA]</scope>
</reference>
<dbReference type="InterPro" id="IPR041489">
    <property type="entry name" value="PDZ_6"/>
</dbReference>
<name>A0A1F7XK00_9BACT</name>
<evidence type="ECO:0000259" key="7">
    <source>
        <dbReference type="PROSITE" id="PS50106"/>
    </source>
</evidence>